<feature type="domain" description="N-acetyltransferase" evidence="1">
    <location>
        <begin position="58"/>
        <end position="202"/>
    </location>
</feature>
<dbReference type="OrthoDB" id="630895at2759"/>
<name>A0A167KHC0_CALVF</name>
<accession>A0A167KHC0</accession>
<evidence type="ECO:0000313" key="3">
    <source>
        <dbReference type="Proteomes" id="UP000076738"/>
    </source>
</evidence>
<organism evidence="2 3">
    <name type="scientific">Calocera viscosa (strain TUFC12733)</name>
    <dbReference type="NCBI Taxonomy" id="1330018"/>
    <lineage>
        <taxon>Eukaryota</taxon>
        <taxon>Fungi</taxon>
        <taxon>Dikarya</taxon>
        <taxon>Basidiomycota</taxon>
        <taxon>Agaricomycotina</taxon>
        <taxon>Dacrymycetes</taxon>
        <taxon>Dacrymycetales</taxon>
        <taxon>Dacrymycetaceae</taxon>
        <taxon>Calocera</taxon>
    </lineage>
</organism>
<dbReference type="AlphaFoldDB" id="A0A167KHC0"/>
<dbReference type="InterPro" id="IPR016181">
    <property type="entry name" value="Acyl_CoA_acyltransferase"/>
</dbReference>
<proteinExistence type="predicted"/>
<protein>
    <submittedName>
        <fullName evidence="2">Acyl-CoA N-acyltransferase</fullName>
    </submittedName>
</protein>
<keyword evidence="2" id="KW-0808">Transferase</keyword>
<dbReference type="GO" id="GO:0016747">
    <property type="term" value="F:acyltransferase activity, transferring groups other than amino-acyl groups"/>
    <property type="evidence" value="ECO:0007669"/>
    <property type="project" value="InterPro"/>
</dbReference>
<dbReference type="InterPro" id="IPR000182">
    <property type="entry name" value="GNAT_dom"/>
</dbReference>
<dbReference type="PANTHER" id="PTHR43415:SF3">
    <property type="entry name" value="GNAT-FAMILY ACETYLTRANSFERASE"/>
    <property type="match status" value="1"/>
</dbReference>
<gene>
    <name evidence="2" type="ORF">CALVIDRAFT_538772</name>
</gene>
<dbReference type="Pfam" id="PF13302">
    <property type="entry name" value="Acetyltransf_3"/>
    <property type="match status" value="1"/>
</dbReference>
<dbReference type="EMBL" id="KV417293">
    <property type="protein sequence ID" value="KZO94650.1"/>
    <property type="molecule type" value="Genomic_DNA"/>
</dbReference>
<evidence type="ECO:0000313" key="2">
    <source>
        <dbReference type="EMBL" id="KZO94650.1"/>
    </source>
</evidence>
<dbReference type="Proteomes" id="UP000076738">
    <property type="component" value="Unassembled WGS sequence"/>
</dbReference>
<keyword evidence="2" id="KW-0012">Acyltransferase</keyword>
<reference evidence="2 3" key="1">
    <citation type="journal article" date="2016" name="Mol. Biol. Evol.">
        <title>Comparative Genomics of Early-Diverging Mushroom-Forming Fungi Provides Insights into the Origins of Lignocellulose Decay Capabilities.</title>
        <authorList>
            <person name="Nagy L.G."/>
            <person name="Riley R."/>
            <person name="Tritt A."/>
            <person name="Adam C."/>
            <person name="Daum C."/>
            <person name="Floudas D."/>
            <person name="Sun H."/>
            <person name="Yadav J.S."/>
            <person name="Pangilinan J."/>
            <person name="Larsson K.H."/>
            <person name="Matsuura K."/>
            <person name="Barry K."/>
            <person name="Labutti K."/>
            <person name="Kuo R."/>
            <person name="Ohm R.A."/>
            <person name="Bhattacharya S.S."/>
            <person name="Shirouzu T."/>
            <person name="Yoshinaga Y."/>
            <person name="Martin F.M."/>
            <person name="Grigoriev I.V."/>
            <person name="Hibbett D.S."/>
        </authorList>
    </citation>
    <scope>NUCLEOTIDE SEQUENCE [LARGE SCALE GENOMIC DNA]</scope>
    <source>
        <strain evidence="2 3">TUFC12733</strain>
    </source>
</reference>
<dbReference type="Gene3D" id="3.40.630.30">
    <property type="match status" value="1"/>
</dbReference>
<dbReference type="PANTHER" id="PTHR43415">
    <property type="entry name" value="SPERMIDINE N(1)-ACETYLTRANSFERASE"/>
    <property type="match status" value="1"/>
</dbReference>
<sequence>MSFATTSRLQIRAVEPSDAPTWLRIRSQYSVLLSTTLGYVVPPGPNTWEHEKKWIEGALFAGLVEVKPEFVHLRRMLHDEEQGALEPSREEQEKHAEWERQRRAVGFLTLTVPPKNRDAVLGIMLGAEWHALGFGTELLQWVVPYAFEQLGMHRLSLDVVGSNTTAMRLYEKVGFKEEGRKNAAIWENGGWVDLVFMAILEEEYWAERQRQ</sequence>
<dbReference type="PROSITE" id="PS51186">
    <property type="entry name" value="GNAT"/>
    <property type="match status" value="1"/>
</dbReference>
<keyword evidence="3" id="KW-1185">Reference proteome</keyword>
<dbReference type="SUPFAM" id="SSF55729">
    <property type="entry name" value="Acyl-CoA N-acyltransferases (Nat)"/>
    <property type="match status" value="1"/>
</dbReference>
<evidence type="ECO:0000259" key="1">
    <source>
        <dbReference type="PROSITE" id="PS51186"/>
    </source>
</evidence>